<reference evidence="1" key="1">
    <citation type="submission" date="2023-10" db="EMBL/GenBank/DDBJ databases">
        <title>Whole genome sequencing of actinobacterial strain Amycolatopsis sp. (BCA-696) identifies the underlying plant growth-promoting genes.</title>
        <authorList>
            <person name="Gandham P."/>
            <person name="Vadla N."/>
            <person name="Saji A."/>
            <person name="Srinivas V."/>
            <person name="Ruperao P."/>
            <person name="Selvanayagam S."/>
            <person name="Saxena R.K."/>
            <person name="Rathore A."/>
            <person name="Gopalakrishnan S."/>
            <person name="Thakur V."/>
        </authorList>
    </citation>
    <scope>NUCLEOTIDE SEQUENCE</scope>
    <source>
        <strain evidence="1">BCA-696</strain>
    </source>
</reference>
<keyword evidence="2" id="KW-1185">Reference proteome</keyword>
<dbReference type="Proteomes" id="UP001456344">
    <property type="component" value="Chromosome"/>
</dbReference>
<gene>
    <name evidence="1" type="ORF">LCL61_00460</name>
</gene>
<protein>
    <submittedName>
        <fullName evidence="1">LamG domain-containing protein</fullName>
    </submittedName>
</protein>
<evidence type="ECO:0000313" key="1">
    <source>
        <dbReference type="EMBL" id="WYW14016.1"/>
    </source>
</evidence>
<name>A0ACD5B3W5_9PSEU</name>
<accession>A0ACD5B3W5</accession>
<sequence>MRLRRTVIATAVTALVGSMVVVVAGSSPVIPARPASVAEAPDAVSAMAAARAQGTRVEVAGERTANREVFANPQGTLTAELTPVPVRTKVAGKWMPIDTAVVRRADGSFGPKAAEGELSLSGGGKTAPLATLRRDGKSLSLYWPGDLPAPVIAGDKVTYPEVFPGADLVMYADRDGFRQHLTLKDEPAAKNPALKSIRMTIRADGLKVTADKDGALRVLDEAGAELFSAPPSVMWDAAGKRAPIAVSVVDGALELVPDAKFLADPARTFPVVVDPTLRTHEKTAWATVLSGKPEDEYWGTSGDGTYAQVGQCPRDYPDSYCNNIGEAWAYFQYDTGFLWDKDVLGITMSGVVVSGPECNEPWHDVYHIGDDRLLWSGMNWNNRLGGNRAASSKVPGVHTNCTGWKNAGFSVPTEHIKKSRSSVYFLKAFDSGAQSAWRKYNPPDMKLKVTWNRTPHVPGNLTTDPPLKAPCHHCGGIPYVGDDWITLKAQVSDPDGDDVRAQWRIHDGVETAWDANMLTSGLIHSAGIDLSKRHGKTMNWWLHASDGAASSGAASGTPFAIDREPPTVEPTVASELYTEDNRWHGGPGVFSEFVFGSQGVDDVDHYLYDWWDEPGTPIVAETRGGPARIRLAPPGDGPQTLYVRSVDRAGHKGPIRKYRTYVRAGNGPLAHWALNGDPNDSAFLGDRHGSLNGGAAFTGQGAVGAALRLDGVDDHVNAPNAIRNSAAFTVSAWVNLNRKDHARAVVSQDGAMFPGFVLWHRAEADGSNSRWVFGVPNSTSSDKGVPMATSAVGMPELNTWTHLAGVYDPEAKHIKLYVNGTLAATTPHTAKPDWASGQVRIGRTVWGTNTGVDHWAGGVDDVQIHDRALTAAEVSALVGAGDVQVAHWRFDETSGTTARNSVEGGADAVLQNGAAFTTTGAVKGGVRLDGIDDVVSTNSPLLRTDQSFTVAAQVKLDRADDGTYTVLSQDGDRICSFCLQYQNRKWTFVFPQSDSDSPAGYNWVGTSAQPPEGVWTQLTGTYDAGENKIRLYVDGELIGESTRVTPWQAKNAFRIGQAVLKGVPEQRFPGTIDEVRAYNRAISQDEVRGLVSRDNVTAGTWKFDGNPDDANGKVNATVNGTGDWTAGQTSLPDPADLALRLNGGHAATTQSVVDTDKSFTVTAWAKLDKIDGHHTVVSQQGQTASGFDLGLLPDGRWDFTVSKVDAPDALIDHVAGGAAQPGVWTHLAGVYSKSRQRIELYVNGVLAGSEIHLDGADFNGPLQIGRSKWGGNENLELFPGAIDDVSVYSRALPAGEILTMAGRDLSLAHNWTLDDGSGVTSGDAVGARQATLSGGATFAPGRVGNAVQLDGVDDVASTSGVDVRTDTSFSVSAWVRMTGKECDLDVTSRCMFSAVSQDGGIAPDGSTRPASKFRLGHLEDDNGHPGNWVFEMPEANGTITKASVDVIPSDLTGWVHLTGTYNATAKSIHLYVDGTRKGEGTLLTAWQATGGLQIGRGREGGEAKGFWKGSVDDVRMYGGSLTAERVSALYRGYPAAEGSTTLPTADKGHWKFNESTGTTAADSGGRGLTATLRGGAGWRPGRDGYTGWFDGGAGYAETAGPVVEDTSRDFSVAAWAYLKAGTHYATVFGQDAGQVSAFHVQYDHGSKTWGVVVPKADQNNPELRTVLSSEPANVGGWSHLVMTYVAAQKQVRLYVNGALSGMQSDITIPAAPGKFSIGRCRWNGGDGCYFPGGIEEVRAYGKALSDGEVRRVHDDIPPASHGYWRFDDGTPRDYSWAQNHMAVTGTATYPDGITGKALQLDGNSYAQGTKPGVSMRDSFTVAAWARLARGDKVATVLGQDGATHSGFVLQYRPEVNRWIFGAATEDSEGANHTPLVYANSLQPPALNTWTHLAGVYDHPARQLRLYVNGEHVGTKENVLLWTAWGGFTIGRGKANRVADGFFPGAIDEVTTDMGVVSPDELRKRAGWPEPAGGQLGRFIRTGGDHRTVLLGGDLYGKAGELPPGYRFEKSLGMMLTAERPGTRRVYSCLLGETDAFTSTDPACEGKTKLADLGWVYTEKPEGVATVPLYRCLHNGERFDAYLADCEGQQVDVLIGHLLAYAPLTRYYHPRIGEHDVSTRGTPPGYRHEGTYGLLAMSNEPGTQLVKSCVDGTDRFLSLDAACEGKTVYRDVGYIWTQPPAGLPSIPLYQCALNFGASAGELFVSGEANCEGQTVRGQLGYVVRAAPAAV</sequence>
<evidence type="ECO:0000313" key="2">
    <source>
        <dbReference type="Proteomes" id="UP001456344"/>
    </source>
</evidence>
<proteinExistence type="predicted"/>
<dbReference type="EMBL" id="CP150484">
    <property type="protein sequence ID" value="WYW14016.1"/>
    <property type="molecule type" value="Genomic_DNA"/>
</dbReference>
<organism evidence="1 2">
    <name type="scientific">Amycolatopsis coloradensis</name>
    <dbReference type="NCBI Taxonomy" id="76021"/>
    <lineage>
        <taxon>Bacteria</taxon>
        <taxon>Bacillati</taxon>
        <taxon>Actinomycetota</taxon>
        <taxon>Actinomycetes</taxon>
        <taxon>Pseudonocardiales</taxon>
        <taxon>Pseudonocardiaceae</taxon>
        <taxon>Amycolatopsis</taxon>
    </lineage>
</organism>